<gene>
    <name evidence="3" type="ORF">Moror_5800</name>
</gene>
<comment type="caution">
    <text evidence="3">The sequence shown here is derived from an EMBL/GenBank/DDBJ whole genome shotgun (WGS) entry which is preliminary data.</text>
</comment>
<dbReference type="GO" id="GO:0005524">
    <property type="term" value="F:ATP binding"/>
    <property type="evidence" value="ECO:0007669"/>
    <property type="project" value="InterPro"/>
</dbReference>
<dbReference type="PROSITE" id="PS50011">
    <property type="entry name" value="PROTEIN_KINASE_DOM"/>
    <property type="match status" value="1"/>
</dbReference>
<evidence type="ECO:0000256" key="1">
    <source>
        <dbReference type="SAM" id="MobiDB-lite"/>
    </source>
</evidence>
<dbReference type="Gene3D" id="1.10.510.10">
    <property type="entry name" value="Transferase(Phosphotransferase) domain 1"/>
    <property type="match status" value="1"/>
</dbReference>
<dbReference type="InterPro" id="IPR051681">
    <property type="entry name" value="Ser/Thr_Kinases-Pseudokinases"/>
</dbReference>
<dbReference type="SUPFAM" id="SSF48371">
    <property type="entry name" value="ARM repeat"/>
    <property type="match status" value="1"/>
</dbReference>
<dbReference type="InterPro" id="IPR016024">
    <property type="entry name" value="ARM-type_fold"/>
</dbReference>
<dbReference type="Proteomes" id="UP000017559">
    <property type="component" value="Unassembled WGS sequence"/>
</dbReference>
<proteinExistence type="predicted"/>
<feature type="region of interest" description="Disordered" evidence="1">
    <location>
        <begin position="273"/>
        <end position="299"/>
    </location>
</feature>
<feature type="domain" description="Protein kinase" evidence="2">
    <location>
        <begin position="7"/>
        <end position="264"/>
    </location>
</feature>
<dbReference type="KEGG" id="mrr:Moror_5800"/>
<dbReference type="Pfam" id="PF07714">
    <property type="entry name" value="PK_Tyr_Ser-Thr"/>
    <property type="match status" value="1"/>
</dbReference>
<evidence type="ECO:0000259" key="2">
    <source>
        <dbReference type="PROSITE" id="PS50011"/>
    </source>
</evidence>
<dbReference type="AlphaFoldDB" id="V2Y6G7"/>
<feature type="compositionally biased region" description="Polar residues" evidence="1">
    <location>
        <begin position="285"/>
        <end position="299"/>
    </location>
</feature>
<evidence type="ECO:0000313" key="3">
    <source>
        <dbReference type="EMBL" id="ESK87264.1"/>
    </source>
</evidence>
<dbReference type="InterPro" id="IPR001245">
    <property type="entry name" value="Ser-Thr/Tyr_kinase_cat_dom"/>
</dbReference>
<dbReference type="InterPro" id="IPR011009">
    <property type="entry name" value="Kinase-like_dom_sf"/>
</dbReference>
<dbReference type="GO" id="GO:0004674">
    <property type="term" value="F:protein serine/threonine kinase activity"/>
    <property type="evidence" value="ECO:0007669"/>
    <property type="project" value="TreeGrafter"/>
</dbReference>
<evidence type="ECO:0000313" key="4">
    <source>
        <dbReference type="Proteomes" id="UP000017559"/>
    </source>
</evidence>
<dbReference type="OrthoDB" id="1668230at2759"/>
<dbReference type="SUPFAM" id="SSF56112">
    <property type="entry name" value="Protein kinase-like (PK-like)"/>
    <property type="match status" value="1"/>
</dbReference>
<name>V2Y6G7_MONRO</name>
<organism evidence="3 4">
    <name type="scientific">Moniliophthora roreri (strain MCA 2997)</name>
    <name type="common">Cocoa frosty pod rot fungus</name>
    <name type="synonym">Crinipellis roreri</name>
    <dbReference type="NCBI Taxonomy" id="1381753"/>
    <lineage>
        <taxon>Eukaryota</taxon>
        <taxon>Fungi</taxon>
        <taxon>Dikarya</taxon>
        <taxon>Basidiomycota</taxon>
        <taxon>Agaricomycotina</taxon>
        <taxon>Agaricomycetes</taxon>
        <taxon>Agaricomycetidae</taxon>
        <taxon>Agaricales</taxon>
        <taxon>Marasmiineae</taxon>
        <taxon>Marasmiaceae</taxon>
        <taxon>Moniliophthora</taxon>
    </lineage>
</organism>
<dbReference type="HOGENOM" id="CLU_008473_0_0_1"/>
<dbReference type="PANTHER" id="PTHR44329">
    <property type="entry name" value="SERINE/THREONINE-PROTEIN KINASE TNNI3K-RELATED"/>
    <property type="match status" value="1"/>
</dbReference>
<dbReference type="EMBL" id="AWSO01000816">
    <property type="protein sequence ID" value="ESK87264.1"/>
    <property type="molecule type" value="Genomic_DNA"/>
</dbReference>
<protein>
    <recommendedName>
        <fullName evidence="2">Protein kinase domain-containing protein</fullName>
    </recommendedName>
</protein>
<dbReference type="STRING" id="1381753.V2Y6G7"/>
<dbReference type="Gene3D" id="1.25.10.10">
    <property type="entry name" value="Leucine-rich Repeat Variant"/>
    <property type="match status" value="1"/>
</dbReference>
<keyword evidence="4" id="KW-1185">Reference proteome</keyword>
<reference evidence="3 4" key="1">
    <citation type="journal article" date="2014" name="BMC Genomics">
        <title>Genome and secretome analysis of the hemibiotrophic fungal pathogen, Moniliophthora roreri, which causes frosty pod rot disease of cacao: mechanisms of the biotrophic and necrotrophic phases.</title>
        <authorList>
            <person name="Meinhardt L.W."/>
            <person name="Costa G.G.L."/>
            <person name="Thomazella D.P.T."/>
            <person name="Teixeira P.J.P.L."/>
            <person name="Carazzolle M.F."/>
            <person name="Schuster S.C."/>
            <person name="Carlson J.E."/>
            <person name="Guiltinan M.J."/>
            <person name="Mieczkowski P."/>
            <person name="Farmer A."/>
            <person name="Ramaraj T."/>
            <person name="Crozier J."/>
            <person name="Davis R.E."/>
            <person name="Shao J."/>
            <person name="Melnick R.L."/>
            <person name="Pereira G.A.G."/>
            <person name="Bailey B.A."/>
        </authorList>
    </citation>
    <scope>NUCLEOTIDE SEQUENCE [LARGE SCALE GENOMIC DNA]</scope>
    <source>
        <strain evidence="3 4">MCA 2997</strain>
    </source>
</reference>
<sequence length="874" mass="94943">MIRPEDVILDETGSLDNYGHVYRARLTNLNQVVAVKILSGDAAAQSLSELIKSWEKLNHPNVLRILGVSDWQYADPSFIVSEYHAYGEATQFLRENPLMNKSHIVLDIALGMQYLHSRSIIHGGLKTSDVLVTSTGRACVADYGLSTVQSSRSKDAHRYFSPEAWNGVVSRPSDVYAFAMCALELFSSALPWGVLSKKNIYNLVVHEDARPDRPQNSQELGLTDQIWTIIEESWHSEARFRPAFDIIVKSWPDGKEETPGRLTIQRSISLVTRPRIAESRGSPPAYQTTDPSPLSPTNSIASSFLRIRPLPEPPLETSPTTLWASSSTEHTSISVSSPDSPLIPTFARSLSQSESLPHLVPSSAPPSVKSFPNRISIVRKTPSLRSRRPHTISGNLPGRSVNRMSRTFAGMTSRSYMGSISENEGTVVDDFGGRSCKSHTDNPILLANALQAEVKDGQNNHTIDEHLHKVYQLASQSEIFIKKFIAANTIPTLISMLTTRAVSGEGHLLPVMIVLGTLAHDTISANTIYRSGTTATLVELFQSPSDTIAALAAWCLIRVCRTSEIVSAMIKRGLPKQLLKHGVDRPRPLVARYAAWCLGNLIHSDSVAESLLDSGHVHEIAEYLHHCTNPALSFGSTSEDVCAALFLVARMSRSIKLAKALTKAGCVKDIAAHLNSSVDPDVLNWSARSAGCLMRPNSSDMAKVLLDANIARGLARMPNVLPTDRVLPLASFAFAVQRFSCAEWGSGTRKALVEAGVTDSLLAALRTAAYEPYPRVHIELALAISFLGDVGGSAIRKEIMNAGGLTILKNIGAAAGRGSEVSKICNLAVVSISGNILTRNAASARTAFNHVWNGGCPEHHPPCPVRFDEETGHG</sequence>
<dbReference type="InterPro" id="IPR011989">
    <property type="entry name" value="ARM-like"/>
</dbReference>
<accession>V2Y6G7</accession>
<dbReference type="InterPro" id="IPR000719">
    <property type="entry name" value="Prot_kinase_dom"/>
</dbReference>